<proteinExistence type="predicted"/>
<dbReference type="AlphaFoldDB" id="A0A238UAM8"/>
<organism evidence="3 4">
    <name type="scientific">Tenacibaculum jejuense</name>
    <dbReference type="NCBI Taxonomy" id="584609"/>
    <lineage>
        <taxon>Bacteria</taxon>
        <taxon>Pseudomonadati</taxon>
        <taxon>Bacteroidota</taxon>
        <taxon>Flavobacteriia</taxon>
        <taxon>Flavobacteriales</taxon>
        <taxon>Flavobacteriaceae</taxon>
        <taxon>Tenacibaculum</taxon>
    </lineage>
</organism>
<dbReference type="PANTHER" id="PTHR34220:SF7">
    <property type="entry name" value="SENSOR HISTIDINE KINASE YPDA"/>
    <property type="match status" value="1"/>
</dbReference>
<dbReference type="PANTHER" id="PTHR34220">
    <property type="entry name" value="SENSOR HISTIDINE KINASE YPDA"/>
    <property type="match status" value="1"/>
</dbReference>
<evidence type="ECO:0000313" key="3">
    <source>
        <dbReference type="EMBL" id="SNR15628.1"/>
    </source>
</evidence>
<dbReference type="RefSeq" id="WP_157730168.1">
    <property type="nucleotide sequence ID" value="NZ_LT899436.1"/>
</dbReference>
<dbReference type="EMBL" id="LT899436">
    <property type="protein sequence ID" value="SNR15628.1"/>
    <property type="molecule type" value="Genomic_DNA"/>
</dbReference>
<keyword evidence="1" id="KW-0812">Transmembrane</keyword>
<evidence type="ECO:0000259" key="2">
    <source>
        <dbReference type="Pfam" id="PF06580"/>
    </source>
</evidence>
<keyword evidence="3" id="KW-0808">Transferase</keyword>
<feature type="domain" description="Signal transduction histidine kinase internal region" evidence="2">
    <location>
        <begin position="403"/>
        <end position="480"/>
    </location>
</feature>
<dbReference type="GO" id="GO:0016020">
    <property type="term" value="C:membrane"/>
    <property type="evidence" value="ECO:0007669"/>
    <property type="project" value="InterPro"/>
</dbReference>
<gene>
    <name evidence="3" type="ORF">TJEJU_1924</name>
</gene>
<dbReference type="Proteomes" id="UP000215214">
    <property type="component" value="Chromosome TJEJU"/>
</dbReference>
<evidence type="ECO:0000313" key="4">
    <source>
        <dbReference type="Proteomes" id="UP000215214"/>
    </source>
</evidence>
<protein>
    <submittedName>
        <fullName evidence="3">Two-component system sensor histidine kinase</fullName>
    </submittedName>
</protein>
<dbReference type="Gene3D" id="3.30.565.10">
    <property type="entry name" value="Histidine kinase-like ATPase, C-terminal domain"/>
    <property type="match status" value="1"/>
</dbReference>
<reference evidence="3 4" key="1">
    <citation type="submission" date="2017-07" db="EMBL/GenBank/DDBJ databases">
        <authorList>
            <person name="Sun Z.S."/>
            <person name="Albrecht U."/>
            <person name="Echele G."/>
            <person name="Lee C.C."/>
        </authorList>
    </citation>
    <scope>NUCLEOTIDE SEQUENCE [LARGE SCALE GENOMIC DNA]</scope>
    <source>
        <strain evidence="4">type strain: KCTC 22618</strain>
    </source>
</reference>
<accession>A0A238UAM8</accession>
<dbReference type="InterPro" id="IPR050640">
    <property type="entry name" value="Bact_2-comp_sensor_kinase"/>
</dbReference>
<dbReference type="OrthoDB" id="6190788at2"/>
<feature type="transmembrane region" description="Helical" evidence="1">
    <location>
        <begin position="370"/>
        <end position="388"/>
    </location>
</feature>
<dbReference type="KEGG" id="tje:TJEJU_1924"/>
<keyword evidence="1" id="KW-1133">Transmembrane helix</keyword>
<evidence type="ECO:0000256" key="1">
    <source>
        <dbReference type="SAM" id="Phobius"/>
    </source>
</evidence>
<keyword evidence="1" id="KW-0472">Membrane</keyword>
<dbReference type="InterPro" id="IPR036890">
    <property type="entry name" value="HATPase_C_sf"/>
</dbReference>
<keyword evidence="4" id="KW-1185">Reference proteome</keyword>
<dbReference type="InterPro" id="IPR010559">
    <property type="entry name" value="Sig_transdc_His_kin_internal"/>
</dbReference>
<dbReference type="GO" id="GO:0000155">
    <property type="term" value="F:phosphorelay sensor kinase activity"/>
    <property type="evidence" value="ECO:0007669"/>
    <property type="project" value="InterPro"/>
</dbReference>
<sequence length="598" mass="69999">MTLTCFVYACTSKKNETEVLTEIKVLHKKAFKNRDSTLIKLNKVRNFIKHYSFVSDSIEAKNNYMLANYYRFKKLNDSATIYFHKAKDFVKDSISNKLELKYFFNCWKFHNQQGNYGDCFTVINDYKDLVKTEDSYYQYMLENTYKAKGDIKKALTHNKLQIKAKLQEGKNVNDISENLIIQAQYELKLKNKQRAFFLLDSISKYEHKLNTSTKHNLFRELGIHKFYKKEYANSLRYYLKALYFLTKGKKNVNSKNEIAGLHKNISESYIHLKAFQKAQLHLDSAKALVGGNVKSTTKRSILQTQLHLSFLTDKKIDLINNSFDSLYNYQENEYTKKFQNELVELKKASEREKKIIAEKNDLEIKSLKRLFGLIVLVVIFITIGYLFYKQRKYNFEKQNLQMQQRLLRLQMNPHFTFNTLYAIQNKIEDTPKLAIKYLLKFSRLLRLILENSTQNYIQLNEEIDALQKFIELQQLRFPDTFQFQLNLKNLNQDDLIFIPPMLIQPFIENSIEHGLSGINYPGQITLSLTQQNVTLLCVIEDNGIGLSSDNKSSKASSTKLIDTYLKKVTNKGINLKNKSNGTGVIVTFEIPYKLSDND</sequence>
<dbReference type="SUPFAM" id="SSF55874">
    <property type="entry name" value="ATPase domain of HSP90 chaperone/DNA topoisomerase II/histidine kinase"/>
    <property type="match status" value="1"/>
</dbReference>
<keyword evidence="3" id="KW-0418">Kinase</keyword>
<dbReference type="Pfam" id="PF06580">
    <property type="entry name" value="His_kinase"/>
    <property type="match status" value="1"/>
</dbReference>
<name>A0A238UAM8_9FLAO</name>